<dbReference type="PANTHER" id="PTHR43649:SF12">
    <property type="entry name" value="DIACETYLCHITOBIOSE BINDING PROTEIN DASA"/>
    <property type="match status" value="1"/>
</dbReference>
<evidence type="ECO:0000256" key="1">
    <source>
        <dbReference type="ARBA" id="ARBA00004418"/>
    </source>
</evidence>
<dbReference type="Gene3D" id="3.40.190.10">
    <property type="entry name" value="Periplasmic binding protein-like II"/>
    <property type="match status" value="2"/>
</dbReference>
<dbReference type="CDD" id="cd14748">
    <property type="entry name" value="PBP2_UgpB"/>
    <property type="match status" value="1"/>
</dbReference>
<evidence type="ECO:0000256" key="3">
    <source>
        <dbReference type="SAM" id="SignalP"/>
    </source>
</evidence>
<dbReference type="SUPFAM" id="SSF53850">
    <property type="entry name" value="Periplasmic binding protein-like II"/>
    <property type="match status" value="1"/>
</dbReference>
<dbReference type="EMBL" id="RBIG01000001">
    <property type="protein sequence ID" value="RKQ72298.1"/>
    <property type="molecule type" value="Genomic_DNA"/>
</dbReference>
<accession>A0A420WMM2</accession>
<reference evidence="4 5" key="1">
    <citation type="submission" date="2018-10" db="EMBL/GenBank/DDBJ databases">
        <title>Comparative analysis of microorganisms from saline springs in Andes Mountain Range, Colombia.</title>
        <authorList>
            <person name="Rubin E."/>
        </authorList>
    </citation>
    <scope>NUCLEOTIDE SEQUENCE [LARGE SCALE GENOMIC DNA]</scope>
    <source>
        <strain evidence="4 5">USBA 36</strain>
    </source>
</reference>
<name>A0A420WMM2_9PROT</name>
<evidence type="ECO:0000313" key="4">
    <source>
        <dbReference type="EMBL" id="RKQ72298.1"/>
    </source>
</evidence>
<proteinExistence type="inferred from homology"/>
<organism evidence="4 5">
    <name type="scientific">Oceanibaculum indicum</name>
    <dbReference type="NCBI Taxonomy" id="526216"/>
    <lineage>
        <taxon>Bacteria</taxon>
        <taxon>Pseudomonadati</taxon>
        <taxon>Pseudomonadota</taxon>
        <taxon>Alphaproteobacteria</taxon>
        <taxon>Rhodospirillales</taxon>
        <taxon>Oceanibaculaceae</taxon>
        <taxon>Oceanibaculum</taxon>
    </lineage>
</organism>
<dbReference type="InterPro" id="IPR050490">
    <property type="entry name" value="Bact_solute-bd_prot1"/>
</dbReference>
<dbReference type="InterPro" id="IPR006059">
    <property type="entry name" value="SBP"/>
</dbReference>
<gene>
    <name evidence="4" type="ORF">BCL74_0061</name>
</gene>
<dbReference type="Pfam" id="PF13416">
    <property type="entry name" value="SBP_bac_8"/>
    <property type="match status" value="1"/>
</dbReference>
<comment type="subcellular location">
    <subcellularLocation>
        <location evidence="1">Periplasm</location>
    </subcellularLocation>
</comment>
<comment type="similarity">
    <text evidence="2">Belongs to the bacterial solute-binding protein 1 family.</text>
</comment>
<comment type="caution">
    <text evidence="4">The sequence shown here is derived from an EMBL/GenBank/DDBJ whole genome shotgun (WGS) entry which is preliminary data.</text>
</comment>
<dbReference type="PANTHER" id="PTHR43649">
    <property type="entry name" value="ARABINOSE-BINDING PROTEIN-RELATED"/>
    <property type="match status" value="1"/>
</dbReference>
<dbReference type="AlphaFoldDB" id="A0A420WMM2"/>
<protein>
    <submittedName>
        <fullName evidence="4">Multiple sugar transport system substrate-binding protein</fullName>
    </submittedName>
</protein>
<keyword evidence="4" id="KW-0813">Transport</keyword>
<dbReference type="RefSeq" id="WP_008942944.1">
    <property type="nucleotide sequence ID" value="NZ_RBIG01000001.1"/>
</dbReference>
<dbReference type="Proteomes" id="UP000277424">
    <property type="component" value="Unassembled WGS sequence"/>
</dbReference>
<feature type="chain" id="PRO_5019496001" evidence="3">
    <location>
        <begin position="23"/>
        <end position="423"/>
    </location>
</feature>
<keyword evidence="4" id="KW-0762">Sugar transport</keyword>
<dbReference type="OrthoDB" id="2509690at2"/>
<feature type="signal peptide" evidence="3">
    <location>
        <begin position="1"/>
        <end position="22"/>
    </location>
</feature>
<evidence type="ECO:0000313" key="5">
    <source>
        <dbReference type="Proteomes" id="UP000277424"/>
    </source>
</evidence>
<keyword evidence="3" id="KW-0732">Signal</keyword>
<sequence length="423" mass="46229">MLKKLLAGVAVAGVMAAGAASAATEIVVQYPYGELFNETHKQIAAEFAKKNPDIKVTFRTAYDSYEEGTQKILREAVTNQLPDVTFQGLNRVRILVDRDIAVPMDDFIKAEKDFEKEGFHQAMFDIGTQNGKVYALPFAISLPITYWNLDLVKQAGGDPANLPTTWDGVIALAKKIDALGPDINGITYVWDITGNWLWQAPVFAQGGTMLNADETKVAFDGPEGQFAMKTLARFVTEANMPNLSQPDARATFAAGKTGVHITSTSDLAKTTSMIGGKFELKTHVFPDVKPGSGRLPAGGNVAMIVSTDKAKQKAAWEFIKFATGPLGAAIMAKTTGYMPPNKVANDVYLKDFYVQNPNNYTAVKQLPILTKWYAFPGENGLKITDVIKDHMNSIVTRSRANEPEKVLEDMTRDVQKLLPKKAS</sequence>
<evidence type="ECO:0000256" key="2">
    <source>
        <dbReference type="ARBA" id="ARBA00008520"/>
    </source>
</evidence>
<dbReference type="GO" id="GO:0042597">
    <property type="term" value="C:periplasmic space"/>
    <property type="evidence" value="ECO:0007669"/>
    <property type="project" value="UniProtKB-SubCell"/>
</dbReference>